<dbReference type="PANTHER" id="PTHR33154">
    <property type="entry name" value="TRANSCRIPTIONAL REGULATOR, ARSR FAMILY"/>
    <property type="match status" value="1"/>
</dbReference>
<evidence type="ECO:0000313" key="6">
    <source>
        <dbReference type="Proteomes" id="UP000622860"/>
    </source>
</evidence>
<dbReference type="SMART" id="SM00418">
    <property type="entry name" value="HTH_ARSR"/>
    <property type="match status" value="1"/>
</dbReference>
<proteinExistence type="predicted"/>
<accession>A0A917HHD7</accession>
<dbReference type="InterPro" id="IPR036388">
    <property type="entry name" value="WH-like_DNA-bd_sf"/>
</dbReference>
<dbReference type="Pfam" id="PF12840">
    <property type="entry name" value="HTH_20"/>
    <property type="match status" value="1"/>
</dbReference>
<dbReference type="InterPro" id="IPR036390">
    <property type="entry name" value="WH_DNA-bd_sf"/>
</dbReference>
<evidence type="ECO:0000256" key="2">
    <source>
        <dbReference type="ARBA" id="ARBA00023125"/>
    </source>
</evidence>
<dbReference type="SUPFAM" id="SSF46785">
    <property type="entry name" value="Winged helix' DNA-binding domain"/>
    <property type="match status" value="1"/>
</dbReference>
<dbReference type="InterPro" id="IPR051081">
    <property type="entry name" value="HTH_MetalResp_TranReg"/>
</dbReference>
<keyword evidence="2" id="KW-0238">DNA-binding</keyword>
<dbReference type="AlphaFoldDB" id="A0A917HHD7"/>
<gene>
    <name evidence="5" type="ORF">GCM10011398_25680</name>
</gene>
<dbReference type="GO" id="GO:0003700">
    <property type="term" value="F:DNA-binding transcription factor activity"/>
    <property type="evidence" value="ECO:0007669"/>
    <property type="project" value="InterPro"/>
</dbReference>
<evidence type="ECO:0000256" key="1">
    <source>
        <dbReference type="ARBA" id="ARBA00023015"/>
    </source>
</evidence>
<feature type="domain" description="HTH arsR-type" evidence="4">
    <location>
        <begin position="6"/>
        <end position="101"/>
    </location>
</feature>
<dbReference type="InterPro" id="IPR011991">
    <property type="entry name" value="ArsR-like_HTH"/>
</dbReference>
<protein>
    <submittedName>
        <fullName evidence="5">Transcriptional regulator</fullName>
    </submittedName>
</protein>
<dbReference type="PRINTS" id="PR00778">
    <property type="entry name" value="HTHARSR"/>
</dbReference>
<dbReference type="GO" id="GO:0003677">
    <property type="term" value="F:DNA binding"/>
    <property type="evidence" value="ECO:0007669"/>
    <property type="project" value="UniProtKB-KW"/>
</dbReference>
<reference evidence="5" key="2">
    <citation type="submission" date="2020-09" db="EMBL/GenBank/DDBJ databases">
        <authorList>
            <person name="Sun Q."/>
            <person name="Zhou Y."/>
        </authorList>
    </citation>
    <scope>NUCLEOTIDE SEQUENCE</scope>
    <source>
        <strain evidence="5">CGMCC 1.12754</strain>
    </source>
</reference>
<keyword evidence="1" id="KW-0805">Transcription regulation</keyword>
<dbReference type="EMBL" id="BMFR01000010">
    <property type="protein sequence ID" value="GGG79229.1"/>
    <property type="molecule type" value="Genomic_DNA"/>
</dbReference>
<dbReference type="InterPro" id="IPR001845">
    <property type="entry name" value="HTH_ArsR_DNA-bd_dom"/>
</dbReference>
<organism evidence="5 6">
    <name type="scientific">Virgibacillus oceani</name>
    <dbReference type="NCBI Taxonomy" id="1479511"/>
    <lineage>
        <taxon>Bacteria</taxon>
        <taxon>Bacillati</taxon>
        <taxon>Bacillota</taxon>
        <taxon>Bacilli</taxon>
        <taxon>Bacillales</taxon>
        <taxon>Bacillaceae</taxon>
        <taxon>Virgibacillus</taxon>
    </lineage>
</organism>
<name>A0A917HHD7_9BACI</name>
<evidence type="ECO:0000256" key="3">
    <source>
        <dbReference type="ARBA" id="ARBA00023163"/>
    </source>
</evidence>
<sequence length="120" mass="13424">MLNRKMLSTENENFGNVLVALADPTRRQLLDHIAFMGQATATTLATKVTVSRQAVVKHLAVMEDAELVASNRIGREVRYNVCPDQLTSTAKWMGKIAADWDKKLAWIKRMAEANNHSDLT</sequence>
<dbReference type="Gene3D" id="1.10.10.10">
    <property type="entry name" value="Winged helix-like DNA-binding domain superfamily/Winged helix DNA-binding domain"/>
    <property type="match status" value="1"/>
</dbReference>
<keyword evidence="6" id="KW-1185">Reference proteome</keyword>
<evidence type="ECO:0000313" key="5">
    <source>
        <dbReference type="EMBL" id="GGG79229.1"/>
    </source>
</evidence>
<comment type="caution">
    <text evidence="5">The sequence shown here is derived from an EMBL/GenBank/DDBJ whole genome shotgun (WGS) entry which is preliminary data.</text>
</comment>
<keyword evidence="3" id="KW-0804">Transcription</keyword>
<dbReference type="Proteomes" id="UP000622860">
    <property type="component" value="Unassembled WGS sequence"/>
</dbReference>
<evidence type="ECO:0000259" key="4">
    <source>
        <dbReference type="PROSITE" id="PS50987"/>
    </source>
</evidence>
<dbReference type="PANTHER" id="PTHR33154:SF33">
    <property type="entry name" value="TRANSCRIPTIONAL REPRESSOR SDPR"/>
    <property type="match status" value="1"/>
</dbReference>
<dbReference type="PROSITE" id="PS50987">
    <property type="entry name" value="HTH_ARSR_2"/>
    <property type="match status" value="1"/>
</dbReference>
<dbReference type="CDD" id="cd00090">
    <property type="entry name" value="HTH_ARSR"/>
    <property type="match status" value="1"/>
</dbReference>
<reference evidence="5" key="1">
    <citation type="journal article" date="2014" name="Int. J. Syst. Evol. Microbiol.">
        <title>Complete genome sequence of Corynebacterium casei LMG S-19264T (=DSM 44701T), isolated from a smear-ripened cheese.</title>
        <authorList>
            <consortium name="US DOE Joint Genome Institute (JGI-PGF)"/>
            <person name="Walter F."/>
            <person name="Albersmeier A."/>
            <person name="Kalinowski J."/>
            <person name="Ruckert C."/>
        </authorList>
    </citation>
    <scope>NUCLEOTIDE SEQUENCE</scope>
    <source>
        <strain evidence="5">CGMCC 1.12754</strain>
    </source>
</reference>
<dbReference type="NCBIfam" id="NF033788">
    <property type="entry name" value="HTH_metalloreg"/>
    <property type="match status" value="1"/>
</dbReference>